<feature type="region of interest" description="Disordered" evidence="1">
    <location>
        <begin position="499"/>
        <end position="521"/>
    </location>
</feature>
<feature type="compositionally biased region" description="Polar residues" evidence="1">
    <location>
        <begin position="505"/>
        <end position="521"/>
    </location>
</feature>
<evidence type="ECO:0000313" key="3">
    <source>
        <dbReference type="Proteomes" id="UP001364617"/>
    </source>
</evidence>
<feature type="region of interest" description="Disordered" evidence="1">
    <location>
        <begin position="620"/>
        <end position="639"/>
    </location>
</feature>
<comment type="caution">
    <text evidence="2">The sequence shown here is derived from an EMBL/GenBank/DDBJ whole genome shotgun (WGS) entry which is preliminary data.</text>
</comment>
<dbReference type="EMBL" id="JAYKXH010000009">
    <property type="protein sequence ID" value="KAK7157555.1"/>
    <property type="molecule type" value="Genomic_DNA"/>
</dbReference>
<dbReference type="AlphaFoldDB" id="A0AAN9D155"/>
<feature type="compositionally biased region" description="Basic residues" evidence="1">
    <location>
        <begin position="61"/>
        <end position="71"/>
    </location>
</feature>
<evidence type="ECO:0000313" key="2">
    <source>
        <dbReference type="EMBL" id="KAK7157555.1"/>
    </source>
</evidence>
<protein>
    <submittedName>
        <fullName evidence="2">Uncharacterized protein</fullName>
    </submittedName>
</protein>
<name>A0AAN9D155_9TELE</name>
<evidence type="ECO:0000256" key="1">
    <source>
        <dbReference type="SAM" id="MobiDB-lite"/>
    </source>
</evidence>
<keyword evidence="3" id="KW-1185">Reference proteome</keyword>
<feature type="region of interest" description="Disordered" evidence="1">
    <location>
        <begin position="61"/>
        <end position="104"/>
    </location>
</feature>
<dbReference type="Proteomes" id="UP001364617">
    <property type="component" value="Unassembled WGS sequence"/>
</dbReference>
<feature type="region of interest" description="Disordered" evidence="1">
    <location>
        <begin position="157"/>
        <end position="277"/>
    </location>
</feature>
<feature type="region of interest" description="Disordered" evidence="1">
    <location>
        <begin position="292"/>
        <end position="317"/>
    </location>
</feature>
<accession>A0AAN9D155</accession>
<feature type="compositionally biased region" description="Basic and acidic residues" evidence="1">
    <location>
        <begin position="72"/>
        <end position="83"/>
    </location>
</feature>
<gene>
    <name evidence="2" type="ORF">R3I93_008907</name>
</gene>
<feature type="compositionally biased region" description="Acidic residues" evidence="1">
    <location>
        <begin position="187"/>
        <end position="197"/>
    </location>
</feature>
<organism evidence="2 3">
    <name type="scientific">Phoxinus phoxinus</name>
    <name type="common">Eurasian minnow</name>
    <dbReference type="NCBI Taxonomy" id="58324"/>
    <lineage>
        <taxon>Eukaryota</taxon>
        <taxon>Metazoa</taxon>
        <taxon>Chordata</taxon>
        <taxon>Craniata</taxon>
        <taxon>Vertebrata</taxon>
        <taxon>Euteleostomi</taxon>
        <taxon>Actinopterygii</taxon>
        <taxon>Neopterygii</taxon>
        <taxon>Teleostei</taxon>
        <taxon>Ostariophysi</taxon>
        <taxon>Cypriniformes</taxon>
        <taxon>Leuciscidae</taxon>
        <taxon>Phoxininae</taxon>
        <taxon>Phoxinus</taxon>
    </lineage>
</organism>
<feature type="compositionally biased region" description="Polar residues" evidence="1">
    <location>
        <begin position="292"/>
        <end position="308"/>
    </location>
</feature>
<reference evidence="2 3" key="1">
    <citation type="submission" date="2024-02" db="EMBL/GenBank/DDBJ databases">
        <title>Chromosome-level genome assembly of the Eurasian Minnow (Phoxinus phoxinus).</title>
        <authorList>
            <person name="Oriowo T.O."/>
            <person name="Martin S."/>
            <person name="Stange M."/>
            <person name="Chrysostomakis Y."/>
            <person name="Brown T."/>
            <person name="Winkler S."/>
            <person name="Kukowka S."/>
            <person name="Myers E.W."/>
            <person name="Bohne A."/>
        </authorList>
    </citation>
    <scope>NUCLEOTIDE SEQUENCE [LARGE SCALE GENOMIC DNA]</scope>
    <source>
        <strain evidence="2">ZFMK-TIS-60720</strain>
        <tissue evidence="2">Whole Organism</tissue>
    </source>
</reference>
<feature type="compositionally biased region" description="Basic and acidic residues" evidence="1">
    <location>
        <begin position="91"/>
        <end position="100"/>
    </location>
</feature>
<proteinExistence type="predicted"/>
<feature type="region of interest" description="Disordered" evidence="1">
    <location>
        <begin position="1"/>
        <end position="28"/>
    </location>
</feature>
<sequence length="701" mass="80521">MKMSHQSCKSFPHKHSLPKTSNVNDHHSLKTKSSCHAANAVHNCKPACSSSMTTDVHCNASHKVRRLKTRKERNQVRGQERNRSHTYNQHSRNEGGEKAQSRHIHPLSCSRKESTFAKPLIPQKPSIITEGRVTSIRGIFSHEVRSIDIERLVSDQIKKDKQKKEQRKQSMTHITSPLSPPVTLPDSDQDCTLDEVQEPLQLQENNTPPHVKGKKSSRKELIGKNTGIQTNRGDAGPMGLSREDGKYDRNANTRKEDVSRKTRQDSPNSPRETEHMVLSSLENDPVHQLCSTPVETNKNNSDISQTDTLKSHDEGNQENGFMNIQIFEKTSTMMGLPNMEVPQIMENLQTLTSLSELDSGAGLLADNVKRREQMSKSCREAVKRLSTHLCQASELHVPSHRRPLLAECREVLMQTLQKRHGFQLEHNLHRLHSFLNEKQAASQLSSGQSHKDCSSFSHAVENEDRCYNRNMEIWTDSAMQHDYLAEEVRLDLDRGASTKKRRIQEWNTSSPPFSLEEPQQSHTDMSLQFDQWRAAELSQDCFRAQHHPSRHLFNQSQTFNQHAVPILRAPTWLDHPVNSYSQQQSMSTGESSRSVHLDLSRISQQYKEETDLNFNSYHLNESRKQKPQEPSFGESRFWSHQQQVQDERERWAPFSFSASHLSEGFQYEPFFRCPHPSSRSDWLGMTQCPRSNTPFYPPLYL</sequence>
<feature type="compositionally biased region" description="Basic and acidic residues" evidence="1">
    <location>
        <begin position="241"/>
        <end position="264"/>
    </location>
</feature>
<dbReference type="Pfam" id="PF15455">
    <property type="entry name" value="Pro-rich_19"/>
    <property type="match status" value="1"/>
</dbReference>
<dbReference type="InterPro" id="IPR029355">
    <property type="entry name" value="Pro-rich_19"/>
</dbReference>